<dbReference type="PANTHER" id="PTHR21381:SF3">
    <property type="entry name" value="SGC REGION PROTEIN SGCQ-RELATED"/>
    <property type="match status" value="1"/>
</dbReference>
<dbReference type="RefSeq" id="WP_406583441.1">
    <property type="nucleotide sequence ID" value="NZ_JBJHQH010000031.1"/>
</dbReference>
<evidence type="ECO:0000313" key="2">
    <source>
        <dbReference type="EMBL" id="MFK9095032.1"/>
    </source>
</evidence>
<reference evidence="2 3" key="1">
    <citation type="submission" date="2024-11" db="EMBL/GenBank/DDBJ databases">
        <authorList>
            <person name="Lucas J.A."/>
        </authorList>
    </citation>
    <scope>NUCLEOTIDE SEQUENCE [LARGE SCALE GENOMIC DNA]</scope>
    <source>
        <strain evidence="2 3">Z 5.4</strain>
    </source>
</reference>
<dbReference type="EMBL" id="JBJHQH010000031">
    <property type="protein sequence ID" value="MFK9095032.1"/>
    <property type="molecule type" value="Genomic_DNA"/>
</dbReference>
<evidence type="ECO:0000256" key="1">
    <source>
        <dbReference type="ARBA" id="ARBA00006007"/>
    </source>
</evidence>
<name>A0ABW8RR71_9BACI</name>
<gene>
    <name evidence="2" type="ORF">ACJEBI_26635</name>
</gene>
<dbReference type="SUPFAM" id="SSF51366">
    <property type="entry name" value="Ribulose-phoshate binding barrel"/>
    <property type="match status" value="1"/>
</dbReference>
<dbReference type="Proteomes" id="UP001623041">
    <property type="component" value="Unassembled WGS sequence"/>
</dbReference>
<dbReference type="Pfam" id="PF03437">
    <property type="entry name" value="BtpA"/>
    <property type="match status" value="1"/>
</dbReference>
<organism evidence="2 3">
    <name type="scientific">Bacillus salipaludis</name>
    <dbReference type="NCBI Taxonomy" id="2547811"/>
    <lineage>
        <taxon>Bacteria</taxon>
        <taxon>Bacillati</taxon>
        <taxon>Bacillota</taxon>
        <taxon>Bacilli</taxon>
        <taxon>Bacillales</taxon>
        <taxon>Bacillaceae</taxon>
        <taxon>Bacillus</taxon>
    </lineage>
</organism>
<comment type="caution">
    <text evidence="2">The sequence shown here is derived from an EMBL/GenBank/DDBJ whole genome shotgun (WGS) entry which is preliminary data.</text>
</comment>
<dbReference type="InterPro" id="IPR011060">
    <property type="entry name" value="RibuloseP-bd_barrel"/>
</dbReference>
<dbReference type="InterPro" id="IPR005137">
    <property type="entry name" value="BtpA"/>
</dbReference>
<accession>A0ABW8RR71</accession>
<keyword evidence="3" id="KW-1185">Reference proteome</keyword>
<comment type="similarity">
    <text evidence="1">Belongs to the BtpA family.</text>
</comment>
<protein>
    <submittedName>
        <fullName evidence="2">BtpA/SgcQ family protein</fullName>
    </submittedName>
</protein>
<proteinExistence type="inferred from homology"/>
<dbReference type="PANTHER" id="PTHR21381">
    <property type="entry name" value="ZGC:162297"/>
    <property type="match status" value="1"/>
</dbReference>
<sequence length="248" mass="28020">MESKRFLDLFQTRKPVLAMIHLKGNSREEKLKIAKKEIDLLIENGIDAVMVENYFGSQDDVEEVLKYIFKERRTIIYGINVLDDDKKAFELAMKYDAKFIQIDSVAGHLTMEEDEKFHEFINQMRAQTNAVLLGGVRFKYQPYRSGRTLEEDIKIGVSRCDGIVVTGTGTGMETDLEKIKKFRKLIGNHFPLVVGAGLTAENCCPQLAIADGAIIGSYLKDSYKDNGNVSANHVKSFMQAVQELRDKG</sequence>
<evidence type="ECO:0000313" key="3">
    <source>
        <dbReference type="Proteomes" id="UP001623041"/>
    </source>
</evidence>